<keyword evidence="2" id="KW-0597">Phosphoprotein</keyword>
<proteinExistence type="predicted"/>
<dbReference type="InterPro" id="IPR006162">
    <property type="entry name" value="Ppantetheine_attach_site"/>
</dbReference>
<dbReference type="Gene3D" id="3.40.50.720">
    <property type="entry name" value="NAD(P)-binding Rossmann-like Domain"/>
    <property type="match status" value="1"/>
</dbReference>
<evidence type="ECO:0000313" key="5">
    <source>
        <dbReference type="Proteomes" id="UP000191672"/>
    </source>
</evidence>
<dbReference type="SUPFAM" id="SSF56801">
    <property type="entry name" value="Acetyl-CoA synthetase-like"/>
    <property type="match status" value="1"/>
</dbReference>
<sequence>MNLKNLEKEADRPSQLLPQLVDDINEQDPDRLFCIHPVSQDRIDEWRHITFKDLFNAINRVSWWIESKLSGKNNGEQHVLAYVGTNDLRYAVFVLACMKTGHVALLVSTRNSLPANQHLLDSTHCSVVVDGSEKKQLRKNLDDLTAHQPESFERWSMAPIWDIFQESPSELYLYSEKLSEIADKPAMIIHSSGTTGFPKPVVLTYGFWATTDNFKRLPLPPGRQFGQLFLQYEGKLRFFNSPLFHIMGMFCLSECIYYRTPFLLYPDRPLTANSLLQIMRSEIPPKWGLLSPYTLQDLFSTETGREALSCFEAVSYGGAPLSQSTGRELSKLVRLQAVLGSSETAYIPSLLCEDPDDWEYLEWNPAFGVRMDDVGNDLWELVIPRPESLEHHGVFYTYPELTEYHTGDLFRPHPSKPGLWHYEGRSDDIIVLSNGEKFNPIDAEKTLESHPLVDGAAVFGKGRLQAVALVEPRWDLLPQDWTPEWLQKSIWPTVDKANAVLPAHGQILAGHFAFTSRDKPFARTAKGSIRRRDIAMAYEAVIDELYSPGQGKKQLESSSQYPRGSSRDAIQEWLQTLVAKVIKMPNTFSVDDDLVALGIDSLQVMQLGRSIQDASKQMHPAGEQISWTNARIYELATVRSLAKAFFSHVGGGGGGGDSNTDSGDIPWTRSEQLTRSVWNQAKFFGNGGLTVVLTGSTGELGSYLLHELLKDPSIAEIYCFNRSSNAKSRQINSFKTKQLPASWLSEQARVHFWQTSLSNEYLGLTPQNYKWVRESVDVVIHNAWMVNFNQPLSTFESHITGVRKLLKLTEDSPQSTQFHYISSISTVGGWRATHGHSIQETLHDESVTLHQGYAESKYVTETLCGITAQRCGIPISIHRVGQLGGSSSLTGAMWNPRDWLPSLIKSSLSLDQLPNSLGPMNVDWVPIDTAAQAITQIVQSQSQARNPELEVFHIVNPQTTKWERLAATVARACGAEVLPLKEWVANLQKISQQASSEKSHDDLQNIPALQLLDFFSGLVSHQGQGGQVHPHVEVSNAQIHSAAMRKMNAVNEKLMDIWLQQWKKGWLSDLQI</sequence>
<gene>
    <name evidence="4" type="ORF">PENANT_c004G01456</name>
</gene>
<evidence type="ECO:0000313" key="4">
    <source>
        <dbReference type="EMBL" id="OQD88190.1"/>
    </source>
</evidence>
<keyword evidence="1" id="KW-0596">Phosphopantetheine</keyword>
<dbReference type="AlphaFoldDB" id="A0A1V6QG45"/>
<feature type="domain" description="Carrier" evidence="3">
    <location>
        <begin position="565"/>
        <end position="649"/>
    </location>
</feature>
<dbReference type="Gene3D" id="1.10.1200.10">
    <property type="entry name" value="ACP-like"/>
    <property type="match status" value="1"/>
</dbReference>
<dbReference type="InterPro" id="IPR051414">
    <property type="entry name" value="Adenylate-forming_Reductase"/>
</dbReference>
<name>A0A1V6QG45_9EURO</name>
<evidence type="ECO:0000256" key="1">
    <source>
        <dbReference type="ARBA" id="ARBA00022450"/>
    </source>
</evidence>
<dbReference type="PROSITE" id="PS00455">
    <property type="entry name" value="AMP_BINDING"/>
    <property type="match status" value="1"/>
</dbReference>
<evidence type="ECO:0000259" key="3">
    <source>
        <dbReference type="PROSITE" id="PS50075"/>
    </source>
</evidence>
<dbReference type="InterPro" id="IPR009081">
    <property type="entry name" value="PP-bd_ACP"/>
</dbReference>
<dbReference type="InterPro" id="IPR042099">
    <property type="entry name" value="ANL_N_sf"/>
</dbReference>
<dbReference type="EMBL" id="MDYN01000004">
    <property type="protein sequence ID" value="OQD88190.1"/>
    <property type="molecule type" value="Genomic_DNA"/>
</dbReference>
<dbReference type="InterPro" id="IPR000873">
    <property type="entry name" value="AMP-dep_synth/lig_dom"/>
</dbReference>
<comment type="caution">
    <text evidence="4">The sequence shown here is derived from an EMBL/GenBank/DDBJ whole genome shotgun (WGS) entry which is preliminary data.</text>
</comment>
<dbReference type="Pfam" id="PF23562">
    <property type="entry name" value="AMP-binding_C_3"/>
    <property type="match status" value="1"/>
</dbReference>
<dbReference type="SUPFAM" id="SSF47336">
    <property type="entry name" value="ACP-like"/>
    <property type="match status" value="1"/>
</dbReference>
<dbReference type="InterPro" id="IPR013120">
    <property type="entry name" value="FAR_NAD-bd"/>
</dbReference>
<evidence type="ECO:0000256" key="2">
    <source>
        <dbReference type="ARBA" id="ARBA00022553"/>
    </source>
</evidence>
<dbReference type="PROSITE" id="PS00012">
    <property type="entry name" value="PHOSPHOPANTETHEINE"/>
    <property type="match status" value="1"/>
</dbReference>
<dbReference type="SUPFAM" id="SSF51735">
    <property type="entry name" value="NAD(P)-binding Rossmann-fold domains"/>
    <property type="match status" value="1"/>
</dbReference>
<dbReference type="Pfam" id="PF00550">
    <property type="entry name" value="PP-binding"/>
    <property type="match status" value="1"/>
</dbReference>
<dbReference type="GO" id="GO:0044550">
    <property type="term" value="P:secondary metabolite biosynthetic process"/>
    <property type="evidence" value="ECO:0007669"/>
    <property type="project" value="UniProtKB-ARBA"/>
</dbReference>
<organism evidence="4 5">
    <name type="scientific">Penicillium antarcticum</name>
    <dbReference type="NCBI Taxonomy" id="416450"/>
    <lineage>
        <taxon>Eukaryota</taxon>
        <taxon>Fungi</taxon>
        <taxon>Dikarya</taxon>
        <taxon>Ascomycota</taxon>
        <taxon>Pezizomycotina</taxon>
        <taxon>Eurotiomycetes</taxon>
        <taxon>Eurotiomycetidae</taxon>
        <taxon>Eurotiales</taxon>
        <taxon>Aspergillaceae</taxon>
        <taxon>Penicillium</taxon>
    </lineage>
</organism>
<dbReference type="Gene3D" id="3.40.50.12780">
    <property type="entry name" value="N-terminal domain of ligase-like"/>
    <property type="match status" value="1"/>
</dbReference>
<protein>
    <recommendedName>
        <fullName evidence="3">Carrier domain-containing protein</fullName>
    </recommendedName>
</protein>
<dbReference type="InterPro" id="IPR036291">
    <property type="entry name" value="NAD(P)-bd_dom_sf"/>
</dbReference>
<dbReference type="InterPro" id="IPR020845">
    <property type="entry name" value="AMP-binding_CS"/>
</dbReference>
<dbReference type="PROSITE" id="PS50075">
    <property type="entry name" value="CARRIER"/>
    <property type="match status" value="1"/>
</dbReference>
<dbReference type="STRING" id="416450.A0A1V6QG45"/>
<dbReference type="Pfam" id="PF07993">
    <property type="entry name" value="NAD_binding_4"/>
    <property type="match status" value="1"/>
</dbReference>
<keyword evidence="5" id="KW-1185">Reference proteome</keyword>
<reference evidence="5" key="1">
    <citation type="journal article" date="2017" name="Nat. Microbiol.">
        <title>Global analysis of biosynthetic gene clusters reveals vast potential of secondary metabolite production in Penicillium species.</title>
        <authorList>
            <person name="Nielsen J.C."/>
            <person name="Grijseels S."/>
            <person name="Prigent S."/>
            <person name="Ji B."/>
            <person name="Dainat J."/>
            <person name="Nielsen K.F."/>
            <person name="Frisvad J.C."/>
            <person name="Workman M."/>
            <person name="Nielsen J."/>
        </authorList>
    </citation>
    <scope>NUCLEOTIDE SEQUENCE [LARGE SCALE GENOMIC DNA]</scope>
    <source>
        <strain evidence="5">IBT 31811</strain>
    </source>
</reference>
<dbReference type="Proteomes" id="UP000191672">
    <property type="component" value="Unassembled WGS sequence"/>
</dbReference>
<dbReference type="Pfam" id="PF00501">
    <property type="entry name" value="AMP-binding"/>
    <property type="match status" value="1"/>
</dbReference>
<dbReference type="PANTHER" id="PTHR43439:SF2">
    <property type="entry name" value="ENZYME, PUTATIVE (JCVI)-RELATED"/>
    <property type="match status" value="1"/>
</dbReference>
<dbReference type="InterPro" id="IPR036736">
    <property type="entry name" value="ACP-like_sf"/>
</dbReference>
<accession>A0A1V6QG45</accession>
<dbReference type="PANTHER" id="PTHR43439">
    <property type="entry name" value="PHENYLACETATE-COENZYME A LIGASE"/>
    <property type="match status" value="1"/>
</dbReference>